<evidence type="ECO:0000256" key="4">
    <source>
        <dbReference type="ARBA" id="ARBA00022801"/>
    </source>
</evidence>
<feature type="chain" id="PRO_5039132437" evidence="7">
    <location>
        <begin position="23"/>
        <end position="855"/>
    </location>
</feature>
<sequence>MKKYLLMSLALTVCSAGNGIMANPIDGNAALEIAKDFYMSKLNTAGRAADAAGLNFEIVYDSNDDNSSSVLKTKSKNTDPTYYVINAGGDNGYVIVAGDDEAETILGYTLDGRVDTDNIPANMLSWLEFYDSEIADLRSQTPARGMVVGELTDQADQYTNVIYPLLRDTKWNQDAPYNAQCPTYNGRSTYVGCVATAIGQIIYYNRYPTQPEGSVNYTTDAPYNINVRANFDNVTFDYDKMLPNYDTTPGTAEQQAEVAKLLFNVGAAARMNYGTDASGTNDYNLYRGLTQNFGYSESLRIINRCNTSLADWHAAIQGELALNRPVYHTGSGDGGHAFVCDGYDGAGMYHFNWGWGGISDGYFRLTSLNPRTQGIGGNTRGYDHIQSILVNLVPAGENDEKAPTELCIVYSDYSVQDKSEGLMINKTSTGRTENATLTFGAMTSGGYSFTGFVGALLLNENGETVTELTRTMIGSLEPGYMRGGITLSFNIPTSVADGTYRLRLGYMETSRISEGWHLMNSFYAAPAEFIVNVTSSGITYNSLGAANLTASDLEVPEHVYQNRNSQFKVKFQNQGDAYYSYLGVVIMDSDNTSNQQLNGLNVVGFMRNGDEIEVTVNATITLQPGQYTVYPVYDANVNIEDPSLRALGDVSATINVEASNSNPNLELMPFDDGSTTLNIQSGNGFTSKFNVRVRNNGEYFSGNLRFRLNNVMNMTNYAYGYAEIGAGETVDVEMSGELMLEPGTYTGSIGYQVNNAYLPITGTYTVIVSAFSGLDTTTGDSGVKVYPSPAADFVTIEAASPIEAVELYNADGTLQMTAAGSGSTVTLNVSDLNGGLYIARVRTADSTTTHRIIKK</sequence>
<dbReference type="Gene3D" id="3.90.70.50">
    <property type="entry name" value="Peptidase C10, streptopain"/>
    <property type="match status" value="1"/>
</dbReference>
<dbReference type="Gene3D" id="2.60.40.10">
    <property type="entry name" value="Immunoglobulins"/>
    <property type="match status" value="1"/>
</dbReference>
<keyword evidence="4" id="KW-0378">Hydrolase</keyword>
<evidence type="ECO:0000256" key="1">
    <source>
        <dbReference type="ARBA" id="ARBA00009693"/>
    </source>
</evidence>
<gene>
    <name evidence="10" type="ORF">IAA93_06170</name>
</gene>
<keyword evidence="3 7" id="KW-0732">Signal</keyword>
<dbReference type="InterPro" id="IPR000200">
    <property type="entry name" value="Peptidase_C10"/>
</dbReference>
<feature type="signal peptide" evidence="7">
    <location>
        <begin position="1"/>
        <end position="22"/>
    </location>
</feature>
<proteinExistence type="inferred from homology"/>
<feature type="active site" description="Nucleophile" evidence="6">
    <location>
        <position position="193"/>
    </location>
</feature>
<dbReference type="Pfam" id="PF18962">
    <property type="entry name" value="Por_Secre_tail"/>
    <property type="match status" value="1"/>
</dbReference>
<dbReference type="GO" id="GO:0008234">
    <property type="term" value="F:cysteine-type peptidase activity"/>
    <property type="evidence" value="ECO:0007669"/>
    <property type="project" value="UniProtKB-KW"/>
</dbReference>
<evidence type="ECO:0000259" key="9">
    <source>
        <dbReference type="Pfam" id="PF18962"/>
    </source>
</evidence>
<evidence type="ECO:0000256" key="3">
    <source>
        <dbReference type="ARBA" id="ARBA00022729"/>
    </source>
</evidence>
<dbReference type="SUPFAM" id="SSF54001">
    <property type="entry name" value="Cysteine proteinases"/>
    <property type="match status" value="1"/>
</dbReference>
<evidence type="ECO:0000259" key="8">
    <source>
        <dbReference type="Pfam" id="PF13734"/>
    </source>
</evidence>
<protein>
    <submittedName>
        <fullName evidence="10">C10 family peptidase</fullName>
    </submittedName>
</protein>
<dbReference type="InterPro" id="IPR025896">
    <property type="entry name" value="Spi_Prtas-inh"/>
</dbReference>
<feature type="domain" description="Secretion system C-terminal sorting" evidence="9">
    <location>
        <begin position="785"/>
        <end position="853"/>
    </location>
</feature>
<comment type="caution">
    <text evidence="10">The sequence shown here is derived from an EMBL/GenBank/DDBJ whole genome shotgun (WGS) entry which is preliminary data.</text>
</comment>
<dbReference type="InterPro" id="IPR013783">
    <property type="entry name" value="Ig-like_fold"/>
</dbReference>
<reference evidence="10" key="2">
    <citation type="submission" date="2021-04" db="EMBL/GenBank/DDBJ databases">
        <authorList>
            <person name="Gilroy R."/>
        </authorList>
    </citation>
    <scope>NUCLEOTIDE SEQUENCE</scope>
    <source>
        <strain evidence="10">MalCec1-1739</strain>
    </source>
</reference>
<dbReference type="EMBL" id="DWUP01000141">
    <property type="protein sequence ID" value="HJD53292.1"/>
    <property type="molecule type" value="Genomic_DNA"/>
</dbReference>
<dbReference type="Proteomes" id="UP000787625">
    <property type="component" value="Unassembled WGS sequence"/>
</dbReference>
<dbReference type="PRINTS" id="PR00797">
    <property type="entry name" value="STREPTOPAIN"/>
</dbReference>
<dbReference type="InterPro" id="IPR044934">
    <property type="entry name" value="Streptopain_sf"/>
</dbReference>
<keyword evidence="5" id="KW-0788">Thiol protease</keyword>
<feature type="active site" description="Proton acceptor" evidence="6">
    <location>
        <position position="336"/>
    </location>
</feature>
<accession>A0A9D2UIY3</accession>
<dbReference type="InterPro" id="IPR026444">
    <property type="entry name" value="Secre_tail"/>
</dbReference>
<evidence type="ECO:0000313" key="10">
    <source>
        <dbReference type="EMBL" id="HJD53292.1"/>
    </source>
</evidence>
<evidence type="ECO:0000256" key="7">
    <source>
        <dbReference type="SAM" id="SignalP"/>
    </source>
</evidence>
<comment type="similarity">
    <text evidence="1">Belongs to the peptidase C10 family.</text>
</comment>
<name>A0A9D2UIY3_9BACT</name>
<dbReference type="Pfam" id="PF13734">
    <property type="entry name" value="Inhibitor_I69"/>
    <property type="match status" value="1"/>
</dbReference>
<feature type="domain" description="Spi protease inhibitor" evidence="8">
    <location>
        <begin position="22"/>
        <end position="134"/>
    </location>
</feature>
<evidence type="ECO:0000313" key="11">
    <source>
        <dbReference type="Proteomes" id="UP000787625"/>
    </source>
</evidence>
<dbReference type="NCBIfam" id="TIGR04183">
    <property type="entry name" value="Por_Secre_tail"/>
    <property type="match status" value="1"/>
</dbReference>
<evidence type="ECO:0000256" key="5">
    <source>
        <dbReference type="ARBA" id="ARBA00022807"/>
    </source>
</evidence>
<dbReference type="Pfam" id="PF01640">
    <property type="entry name" value="Peptidase_C10"/>
    <property type="match status" value="1"/>
</dbReference>
<evidence type="ECO:0000256" key="6">
    <source>
        <dbReference type="PIRSR" id="PIRSR600200-1"/>
    </source>
</evidence>
<dbReference type="InterPro" id="IPR038765">
    <property type="entry name" value="Papain-like_cys_pep_sf"/>
</dbReference>
<keyword evidence="2" id="KW-0645">Protease</keyword>
<evidence type="ECO:0000256" key="2">
    <source>
        <dbReference type="ARBA" id="ARBA00022670"/>
    </source>
</evidence>
<reference evidence="10" key="1">
    <citation type="journal article" date="2021" name="PeerJ">
        <title>Extensive microbial diversity within the chicken gut microbiome revealed by metagenomics and culture.</title>
        <authorList>
            <person name="Gilroy R."/>
            <person name="Ravi A."/>
            <person name="Getino M."/>
            <person name="Pursley I."/>
            <person name="Horton D.L."/>
            <person name="Alikhan N.F."/>
            <person name="Baker D."/>
            <person name="Gharbi K."/>
            <person name="Hall N."/>
            <person name="Watson M."/>
            <person name="Adriaenssens E.M."/>
            <person name="Foster-Nyarko E."/>
            <person name="Jarju S."/>
            <person name="Secka A."/>
            <person name="Antonio M."/>
            <person name="Oren A."/>
            <person name="Chaudhuri R.R."/>
            <person name="La Ragione R."/>
            <person name="Hildebrand F."/>
            <person name="Pallen M.J."/>
        </authorList>
    </citation>
    <scope>NUCLEOTIDE SEQUENCE</scope>
    <source>
        <strain evidence="10">MalCec1-1739</strain>
    </source>
</reference>
<dbReference type="GO" id="GO:0006508">
    <property type="term" value="P:proteolysis"/>
    <property type="evidence" value="ECO:0007669"/>
    <property type="project" value="UniProtKB-KW"/>
</dbReference>
<dbReference type="AlphaFoldDB" id="A0A9D2UIY3"/>
<organism evidence="10 11">
    <name type="scientific">Candidatus Avibacteroides avistercoris</name>
    <dbReference type="NCBI Taxonomy" id="2840690"/>
    <lineage>
        <taxon>Bacteria</taxon>
        <taxon>Pseudomonadati</taxon>
        <taxon>Bacteroidota</taxon>
        <taxon>Bacteroidia</taxon>
        <taxon>Bacteroidales</taxon>
        <taxon>Bacteroidaceae</taxon>
        <taxon>Bacteroidaceae incertae sedis</taxon>
        <taxon>Candidatus Avibacteroides</taxon>
    </lineage>
</organism>